<name>A0A9X0CVV7_9CNID</name>
<feature type="domain" description="Ig-like" evidence="2">
    <location>
        <begin position="1"/>
        <end position="60"/>
    </location>
</feature>
<dbReference type="Proteomes" id="UP001163046">
    <property type="component" value="Unassembled WGS sequence"/>
</dbReference>
<dbReference type="SUPFAM" id="SSF48726">
    <property type="entry name" value="Immunoglobulin"/>
    <property type="match status" value="1"/>
</dbReference>
<dbReference type="InterPro" id="IPR013783">
    <property type="entry name" value="Ig-like_fold"/>
</dbReference>
<sequence>MDIGSKEKFRCSLQNETNLIRWYNSAGQELNSGGRIKAFSDGTFAIQRVELSDGGTYQCRGLEYIQYYTIYVNGISQPTGPRRPNKTYLDLINMAEYDSSKYAKVEDLGSDDNKEQVTESKEKKSGTRRCASLRS</sequence>
<evidence type="ECO:0000313" key="4">
    <source>
        <dbReference type="Proteomes" id="UP001163046"/>
    </source>
</evidence>
<dbReference type="InterPro" id="IPR003598">
    <property type="entry name" value="Ig_sub2"/>
</dbReference>
<dbReference type="SMART" id="SM00408">
    <property type="entry name" value="IGc2"/>
    <property type="match status" value="1"/>
</dbReference>
<feature type="region of interest" description="Disordered" evidence="1">
    <location>
        <begin position="106"/>
        <end position="135"/>
    </location>
</feature>
<comment type="caution">
    <text evidence="3">The sequence shown here is derived from an EMBL/GenBank/DDBJ whole genome shotgun (WGS) entry which is preliminary data.</text>
</comment>
<evidence type="ECO:0000259" key="2">
    <source>
        <dbReference type="PROSITE" id="PS50835"/>
    </source>
</evidence>
<gene>
    <name evidence="3" type="ORF">OS493_028488</name>
</gene>
<feature type="compositionally biased region" description="Basic and acidic residues" evidence="1">
    <location>
        <begin position="106"/>
        <end position="125"/>
    </location>
</feature>
<dbReference type="InterPro" id="IPR007110">
    <property type="entry name" value="Ig-like_dom"/>
</dbReference>
<dbReference type="InterPro" id="IPR036179">
    <property type="entry name" value="Ig-like_dom_sf"/>
</dbReference>
<evidence type="ECO:0000256" key="1">
    <source>
        <dbReference type="SAM" id="MobiDB-lite"/>
    </source>
</evidence>
<dbReference type="OrthoDB" id="10517988at2759"/>
<dbReference type="Gene3D" id="2.60.40.10">
    <property type="entry name" value="Immunoglobulins"/>
    <property type="match status" value="1"/>
</dbReference>
<dbReference type="Pfam" id="PF07679">
    <property type="entry name" value="I-set"/>
    <property type="match status" value="1"/>
</dbReference>
<dbReference type="AlphaFoldDB" id="A0A9X0CVV7"/>
<proteinExistence type="predicted"/>
<dbReference type="EMBL" id="MU826377">
    <property type="protein sequence ID" value="KAJ7377505.1"/>
    <property type="molecule type" value="Genomic_DNA"/>
</dbReference>
<reference evidence="3" key="1">
    <citation type="submission" date="2023-01" db="EMBL/GenBank/DDBJ databases">
        <title>Genome assembly of the deep-sea coral Lophelia pertusa.</title>
        <authorList>
            <person name="Herrera S."/>
            <person name="Cordes E."/>
        </authorList>
    </citation>
    <scope>NUCLEOTIDE SEQUENCE</scope>
    <source>
        <strain evidence="3">USNM1676648</strain>
        <tissue evidence="3">Polyp</tissue>
    </source>
</reference>
<evidence type="ECO:0000313" key="3">
    <source>
        <dbReference type="EMBL" id="KAJ7377505.1"/>
    </source>
</evidence>
<keyword evidence="4" id="KW-1185">Reference proteome</keyword>
<dbReference type="PROSITE" id="PS50835">
    <property type="entry name" value="IG_LIKE"/>
    <property type="match status" value="1"/>
</dbReference>
<dbReference type="InterPro" id="IPR013098">
    <property type="entry name" value="Ig_I-set"/>
</dbReference>
<protein>
    <recommendedName>
        <fullName evidence="2">Ig-like domain-containing protein</fullName>
    </recommendedName>
</protein>
<organism evidence="3 4">
    <name type="scientific">Desmophyllum pertusum</name>
    <dbReference type="NCBI Taxonomy" id="174260"/>
    <lineage>
        <taxon>Eukaryota</taxon>
        <taxon>Metazoa</taxon>
        <taxon>Cnidaria</taxon>
        <taxon>Anthozoa</taxon>
        <taxon>Hexacorallia</taxon>
        <taxon>Scleractinia</taxon>
        <taxon>Caryophylliina</taxon>
        <taxon>Caryophylliidae</taxon>
        <taxon>Desmophyllum</taxon>
    </lineage>
</organism>
<accession>A0A9X0CVV7</accession>